<dbReference type="CDD" id="cd02440">
    <property type="entry name" value="AdoMet_MTases"/>
    <property type="match status" value="1"/>
</dbReference>
<dbReference type="AlphaFoldDB" id="A0A154QJF3"/>
<reference evidence="2 3" key="1">
    <citation type="journal article" date="2016" name="MBio">
        <title>Lateral Gene Transfer in a Heavy Metal-Contaminated-Groundwater Microbial Community.</title>
        <authorList>
            <person name="Hemme C.L."/>
            <person name="Green S.J."/>
            <person name="Rishishwar L."/>
            <person name="Prakash O."/>
            <person name="Pettenato A."/>
            <person name="Chakraborty R."/>
            <person name="Deutschbauer A.M."/>
            <person name="Van Nostrand J.D."/>
            <person name="Wu L."/>
            <person name="He Z."/>
            <person name="Jordan I.K."/>
            <person name="Hazen T.C."/>
            <person name="Arkin A.P."/>
            <person name="Kostka J.E."/>
            <person name="Zhou J."/>
        </authorList>
    </citation>
    <scope>NUCLEOTIDE SEQUENCE [LARGE SCALE GENOMIC DNA]</scope>
    <source>
        <strain evidence="2 3">FW104-T7</strain>
    </source>
</reference>
<dbReference type="eggNOG" id="COG2226">
    <property type="taxonomic scope" value="Bacteria"/>
</dbReference>
<dbReference type="EMBL" id="LVJS01000028">
    <property type="protein sequence ID" value="KZC24403.1"/>
    <property type="molecule type" value="Genomic_DNA"/>
</dbReference>
<organism evidence="2 3">
    <name type="scientific">Rhodanobacter thiooxydans</name>
    <dbReference type="NCBI Taxonomy" id="416169"/>
    <lineage>
        <taxon>Bacteria</taxon>
        <taxon>Pseudomonadati</taxon>
        <taxon>Pseudomonadota</taxon>
        <taxon>Gammaproteobacteria</taxon>
        <taxon>Lysobacterales</taxon>
        <taxon>Rhodanobacteraceae</taxon>
        <taxon>Rhodanobacter</taxon>
    </lineage>
</organism>
<keyword evidence="3" id="KW-1185">Reference proteome</keyword>
<comment type="caution">
    <text evidence="2">The sequence shown here is derived from an EMBL/GenBank/DDBJ whole genome shotgun (WGS) entry which is preliminary data.</text>
</comment>
<proteinExistence type="predicted"/>
<dbReference type="InterPro" id="IPR029063">
    <property type="entry name" value="SAM-dependent_MTases_sf"/>
</dbReference>
<protein>
    <submittedName>
        <fullName evidence="2">Methyltransferase type 11</fullName>
    </submittedName>
</protein>
<dbReference type="InterPro" id="IPR041698">
    <property type="entry name" value="Methyltransf_25"/>
</dbReference>
<evidence type="ECO:0000313" key="2">
    <source>
        <dbReference type="EMBL" id="KZC24403.1"/>
    </source>
</evidence>
<gene>
    <name evidence="2" type="ORF">RHOFW104T7_08935</name>
</gene>
<dbReference type="Pfam" id="PF13649">
    <property type="entry name" value="Methyltransf_25"/>
    <property type="match status" value="1"/>
</dbReference>
<dbReference type="STRING" id="416169.RHOFW104T7_08935"/>
<sequence length="191" mass="20780">MKVRESGMPDEAQWASFFDGEAAVGKLFGAAQVQGDVIEFGCGYGLFTVPAARRTSGLVTALDIEPEMIAEVRGKAAGLGLTNIRAELRDFMADGADVAAGSQAHAMIFNLLHLAQPQDLLREAHRTLQDAGVLSVMHWRSDIPTPRGPPLAIRPTLEQCRQWMVDAGFRDIESADLQDCCPFHFGLTGRR</sequence>
<evidence type="ECO:0000313" key="3">
    <source>
        <dbReference type="Proteomes" id="UP000076131"/>
    </source>
</evidence>
<dbReference type="SUPFAM" id="SSF53335">
    <property type="entry name" value="S-adenosyl-L-methionine-dependent methyltransferases"/>
    <property type="match status" value="1"/>
</dbReference>
<evidence type="ECO:0000259" key="1">
    <source>
        <dbReference type="Pfam" id="PF13649"/>
    </source>
</evidence>
<keyword evidence="2" id="KW-0489">Methyltransferase</keyword>
<dbReference type="GO" id="GO:0032259">
    <property type="term" value="P:methylation"/>
    <property type="evidence" value="ECO:0007669"/>
    <property type="project" value="UniProtKB-KW"/>
</dbReference>
<dbReference type="Proteomes" id="UP000076131">
    <property type="component" value="Unassembled WGS sequence"/>
</dbReference>
<accession>A0A154QJF3</accession>
<dbReference type="GO" id="GO:0008168">
    <property type="term" value="F:methyltransferase activity"/>
    <property type="evidence" value="ECO:0007669"/>
    <property type="project" value="UniProtKB-KW"/>
</dbReference>
<feature type="domain" description="Methyltransferase" evidence="1">
    <location>
        <begin position="37"/>
        <end position="132"/>
    </location>
</feature>
<dbReference type="Gene3D" id="3.40.50.150">
    <property type="entry name" value="Vaccinia Virus protein VP39"/>
    <property type="match status" value="1"/>
</dbReference>
<name>A0A154QJF3_9GAMM</name>
<keyword evidence="2" id="KW-0808">Transferase</keyword>